<dbReference type="EMBL" id="CP136920">
    <property type="protein sequence ID" value="WOO41270.1"/>
    <property type="molecule type" value="Genomic_DNA"/>
</dbReference>
<reference evidence="1 2" key="1">
    <citation type="submission" date="2023-10" db="EMBL/GenBank/DDBJ databases">
        <title>Rubellicoccus peritrichatus gen. nov., sp. nov., isolated from an algae of coral reef tank.</title>
        <authorList>
            <person name="Luo J."/>
        </authorList>
    </citation>
    <scope>NUCLEOTIDE SEQUENCE [LARGE SCALE GENOMIC DNA]</scope>
    <source>
        <strain evidence="1 2">CR14</strain>
    </source>
</reference>
<dbReference type="Gene3D" id="3.40.50.150">
    <property type="entry name" value="Vaccinia Virus protein VP39"/>
    <property type="match status" value="1"/>
</dbReference>
<proteinExistence type="predicted"/>
<name>A0AAQ3L8H2_9BACT</name>
<dbReference type="GO" id="GO:0032259">
    <property type="term" value="P:methylation"/>
    <property type="evidence" value="ECO:0007669"/>
    <property type="project" value="UniProtKB-KW"/>
</dbReference>
<keyword evidence="1" id="KW-0808">Transferase</keyword>
<sequence>MSIKVNLEVPGWSTEIELMVLARLAQLVPDGGTIVELGTLAGRTAYAMAASNPKVKVHCVDVWENFLKSSIPEPSLMHFSGDIEAFDTENIYECFLKQVEGLDNIVPHRGKTTEVPWDSDEKIDLLYIDADHDEEPVYQDLLKWFPRMKRNGIILGHDFNMGSVKRALARFSHETDKMGEYMQLINIPSCVIWAYVRGTDHAKSWGMDFTSLFPYGCWHYPLTEAGFGKKKSEATES</sequence>
<keyword evidence="1" id="KW-0489">Methyltransferase</keyword>
<keyword evidence="2" id="KW-1185">Reference proteome</keyword>
<dbReference type="KEGG" id="puo:RZN69_21835"/>
<protein>
    <submittedName>
        <fullName evidence="1">Class I SAM-dependent methyltransferase</fullName>
        <ecNumber evidence="1">2.1.1.-</ecNumber>
    </submittedName>
</protein>
<dbReference type="Pfam" id="PF13578">
    <property type="entry name" value="Methyltransf_24"/>
    <property type="match status" value="1"/>
</dbReference>
<dbReference type="GO" id="GO:0008168">
    <property type="term" value="F:methyltransferase activity"/>
    <property type="evidence" value="ECO:0007669"/>
    <property type="project" value="UniProtKB-KW"/>
</dbReference>
<organism evidence="1 2">
    <name type="scientific">Rubellicoccus peritrichatus</name>
    <dbReference type="NCBI Taxonomy" id="3080537"/>
    <lineage>
        <taxon>Bacteria</taxon>
        <taxon>Pseudomonadati</taxon>
        <taxon>Verrucomicrobiota</taxon>
        <taxon>Opitutia</taxon>
        <taxon>Puniceicoccales</taxon>
        <taxon>Cerasicoccaceae</taxon>
        <taxon>Rubellicoccus</taxon>
    </lineage>
</organism>
<dbReference type="AlphaFoldDB" id="A0AAQ3L8H2"/>
<evidence type="ECO:0000313" key="1">
    <source>
        <dbReference type="EMBL" id="WOO41270.1"/>
    </source>
</evidence>
<evidence type="ECO:0000313" key="2">
    <source>
        <dbReference type="Proteomes" id="UP001304300"/>
    </source>
</evidence>
<accession>A0AAQ3L8H2</accession>
<dbReference type="Proteomes" id="UP001304300">
    <property type="component" value="Chromosome"/>
</dbReference>
<dbReference type="EC" id="2.1.1.-" evidence="1"/>
<gene>
    <name evidence="1" type="ORF">RZN69_21835</name>
</gene>
<dbReference type="InterPro" id="IPR029063">
    <property type="entry name" value="SAM-dependent_MTases_sf"/>
</dbReference>
<dbReference type="RefSeq" id="WP_317833699.1">
    <property type="nucleotide sequence ID" value="NZ_CP136920.1"/>
</dbReference>
<dbReference type="SUPFAM" id="SSF53335">
    <property type="entry name" value="S-adenosyl-L-methionine-dependent methyltransferases"/>
    <property type="match status" value="1"/>
</dbReference>